<feature type="domain" description="Glycoside hydrolase family 5" evidence="3">
    <location>
        <begin position="55"/>
        <end position="314"/>
    </location>
</feature>
<dbReference type="PANTHER" id="PTHR34142:SF1">
    <property type="entry name" value="GLYCOSIDE HYDROLASE FAMILY 5 DOMAIN-CONTAINING PROTEIN"/>
    <property type="match status" value="1"/>
</dbReference>
<gene>
    <name evidence="4" type="primary">egl</name>
    <name evidence="4" type="ORF">GALL_204910</name>
</gene>
<dbReference type="Pfam" id="PF00150">
    <property type="entry name" value="Cellulase"/>
    <property type="match status" value="1"/>
</dbReference>
<keyword evidence="2 4" id="KW-0326">Glycosidase</keyword>
<name>A0A1J5RP20_9ZZZZ</name>
<evidence type="ECO:0000259" key="3">
    <source>
        <dbReference type="Pfam" id="PF00150"/>
    </source>
</evidence>
<keyword evidence="1 4" id="KW-0378">Hydrolase</keyword>
<dbReference type="InterPro" id="IPR017853">
    <property type="entry name" value="GH"/>
</dbReference>
<evidence type="ECO:0000256" key="2">
    <source>
        <dbReference type="ARBA" id="ARBA00023295"/>
    </source>
</evidence>
<organism evidence="4">
    <name type="scientific">mine drainage metagenome</name>
    <dbReference type="NCBI Taxonomy" id="410659"/>
    <lineage>
        <taxon>unclassified sequences</taxon>
        <taxon>metagenomes</taxon>
        <taxon>ecological metagenomes</taxon>
    </lineage>
</organism>
<evidence type="ECO:0000256" key="1">
    <source>
        <dbReference type="ARBA" id="ARBA00022801"/>
    </source>
</evidence>
<protein>
    <submittedName>
        <fullName evidence="4">Endoglucanase</fullName>
        <ecNumber evidence="4">3.2.1.4</ecNumber>
    </submittedName>
</protein>
<sequence length="375" mass="43037">MKKILQIALLMMLSVTFLHAMPAPTSPVSKATSSFGVTLCGAEFGQNNLPGILNTHYIYPTQNEVDYFANKGVQIIQLPIRWERIQRTLGGPLDARELSLIEKFLDDCAARNIQVTLIMQNYGRYKINNVEYIIGSPQVSRTNYKDVWRKLATALRNRKNIYAFSIMSEPNHMQNYSWFESAQQAINGIREVDRTHTILVDGDNYSGPETWVEYNDQLKYLVDPANNMMFNAHCYFDEDRSGEYKKSYAASGANEMTGVERIKHFVDWLRTNNKRGFVGEFGIPNNDNRWMVVLDNFLQYLTENNIGGCYWAAGRWWKNYPLSIEPIGSADKPQMNLYTKYLVQNNKSQFAKSAVAKNTKKSNSDTYTYSFAANK</sequence>
<evidence type="ECO:0000313" key="4">
    <source>
        <dbReference type="EMBL" id="OIQ97481.1"/>
    </source>
</evidence>
<dbReference type="EMBL" id="MLJW01000132">
    <property type="protein sequence ID" value="OIQ97481.1"/>
    <property type="molecule type" value="Genomic_DNA"/>
</dbReference>
<comment type="caution">
    <text evidence="4">The sequence shown here is derived from an EMBL/GenBank/DDBJ whole genome shotgun (WGS) entry which is preliminary data.</text>
</comment>
<reference evidence="4" key="1">
    <citation type="submission" date="2016-10" db="EMBL/GenBank/DDBJ databases">
        <title>Sequence of Gallionella enrichment culture.</title>
        <authorList>
            <person name="Poehlein A."/>
            <person name="Muehling M."/>
            <person name="Daniel R."/>
        </authorList>
    </citation>
    <scope>NUCLEOTIDE SEQUENCE</scope>
</reference>
<dbReference type="GO" id="GO:0008810">
    <property type="term" value="F:cellulase activity"/>
    <property type="evidence" value="ECO:0007669"/>
    <property type="project" value="UniProtKB-EC"/>
</dbReference>
<dbReference type="GO" id="GO:0009251">
    <property type="term" value="P:glucan catabolic process"/>
    <property type="evidence" value="ECO:0007669"/>
    <property type="project" value="TreeGrafter"/>
</dbReference>
<dbReference type="PANTHER" id="PTHR34142">
    <property type="entry name" value="ENDO-BETA-1,4-GLUCANASE A"/>
    <property type="match status" value="1"/>
</dbReference>
<dbReference type="AlphaFoldDB" id="A0A1J5RP20"/>
<proteinExistence type="predicted"/>
<dbReference type="SUPFAM" id="SSF51445">
    <property type="entry name" value="(Trans)glycosidases"/>
    <property type="match status" value="1"/>
</dbReference>
<accession>A0A1J5RP20</accession>
<dbReference type="Gene3D" id="3.20.20.80">
    <property type="entry name" value="Glycosidases"/>
    <property type="match status" value="1"/>
</dbReference>
<dbReference type="InterPro" id="IPR001547">
    <property type="entry name" value="Glyco_hydro_5"/>
</dbReference>
<dbReference type="EC" id="3.2.1.4" evidence="4"/>